<dbReference type="GeneID" id="7201261"/>
<dbReference type="PRINTS" id="PR00421">
    <property type="entry name" value="THIOREDOXIN"/>
</dbReference>
<evidence type="ECO:0000313" key="6">
    <source>
        <dbReference type="EMBL" id="EEC48068.1"/>
    </source>
</evidence>
<dbReference type="KEGG" id="pti:PHATRDRAFT_56471"/>
<dbReference type="AlphaFoldDB" id="B7G0C9"/>
<dbReference type="SUPFAM" id="SSF52833">
    <property type="entry name" value="Thioredoxin-like"/>
    <property type="match status" value="1"/>
</dbReference>
<dbReference type="Pfam" id="PF00085">
    <property type="entry name" value="Thioredoxin"/>
    <property type="match status" value="1"/>
</dbReference>
<dbReference type="InParanoid" id="B7G0C9"/>
<name>B7G0C9_PHATC</name>
<evidence type="ECO:0000256" key="4">
    <source>
        <dbReference type="PIRSR" id="PIRSR000077-4"/>
    </source>
</evidence>
<keyword evidence="7" id="KW-1185">Reference proteome</keyword>
<gene>
    <name evidence="6" type="primary">Trx-h1</name>
    <name evidence="6" type="ORF">PHATRDRAFT_56471</name>
</gene>
<dbReference type="PROSITE" id="PS00194">
    <property type="entry name" value="THIOREDOXIN_1"/>
    <property type="match status" value="1"/>
</dbReference>
<feature type="site" description="Contributes to redox potential value" evidence="3">
    <location>
        <position position="33"/>
    </location>
</feature>
<dbReference type="Proteomes" id="UP000000759">
    <property type="component" value="Chromosome 9"/>
</dbReference>
<feature type="disulfide bond" description="Redox-active" evidence="4">
    <location>
        <begin position="32"/>
        <end position="35"/>
    </location>
</feature>
<dbReference type="PIRSF" id="PIRSF000077">
    <property type="entry name" value="Thioredoxin"/>
    <property type="match status" value="1"/>
</dbReference>
<feature type="active site" description="Nucleophile" evidence="3">
    <location>
        <position position="32"/>
    </location>
</feature>
<feature type="site" description="Deprotonates C-terminal active site Cys" evidence="3">
    <location>
        <position position="26"/>
    </location>
</feature>
<accession>B7G0C9</accession>
<keyword evidence="4" id="KW-0676">Redox-active center</keyword>
<dbReference type="GO" id="GO:0015035">
    <property type="term" value="F:protein-disulfide reductase activity"/>
    <property type="evidence" value="ECO:0007669"/>
    <property type="project" value="InterPro"/>
</dbReference>
<dbReference type="InterPro" id="IPR013766">
    <property type="entry name" value="Thioredoxin_domain"/>
</dbReference>
<evidence type="ECO:0000256" key="3">
    <source>
        <dbReference type="PIRSR" id="PIRSR000077-1"/>
    </source>
</evidence>
<feature type="domain" description="Thioredoxin" evidence="5">
    <location>
        <begin position="1"/>
        <end position="105"/>
    </location>
</feature>
<dbReference type="EMBL" id="CM000612">
    <property type="protein sequence ID" value="EEC48068.1"/>
    <property type="molecule type" value="Genomic_DNA"/>
</dbReference>
<reference evidence="6 7" key="1">
    <citation type="journal article" date="2008" name="Nature">
        <title>The Phaeodactylum genome reveals the evolutionary history of diatom genomes.</title>
        <authorList>
            <person name="Bowler C."/>
            <person name="Allen A.E."/>
            <person name="Badger J.H."/>
            <person name="Grimwood J."/>
            <person name="Jabbari K."/>
            <person name="Kuo A."/>
            <person name="Maheswari U."/>
            <person name="Martens C."/>
            <person name="Maumus F."/>
            <person name="Otillar R.P."/>
            <person name="Rayko E."/>
            <person name="Salamov A."/>
            <person name="Vandepoele K."/>
            <person name="Beszteri B."/>
            <person name="Gruber A."/>
            <person name="Heijde M."/>
            <person name="Katinka M."/>
            <person name="Mock T."/>
            <person name="Valentin K."/>
            <person name="Verret F."/>
            <person name="Berges J.A."/>
            <person name="Brownlee C."/>
            <person name="Cadoret J.P."/>
            <person name="Chiovitti A."/>
            <person name="Choi C.J."/>
            <person name="Coesel S."/>
            <person name="De Martino A."/>
            <person name="Detter J.C."/>
            <person name="Durkin C."/>
            <person name="Falciatore A."/>
            <person name="Fournet J."/>
            <person name="Haruta M."/>
            <person name="Huysman M.J."/>
            <person name="Jenkins B.D."/>
            <person name="Jiroutova K."/>
            <person name="Jorgensen R.E."/>
            <person name="Joubert Y."/>
            <person name="Kaplan A."/>
            <person name="Kroger N."/>
            <person name="Kroth P.G."/>
            <person name="La Roche J."/>
            <person name="Lindquist E."/>
            <person name="Lommer M."/>
            <person name="Martin-Jezequel V."/>
            <person name="Lopez P.J."/>
            <person name="Lucas S."/>
            <person name="Mangogna M."/>
            <person name="McGinnis K."/>
            <person name="Medlin L.K."/>
            <person name="Montsant A."/>
            <person name="Oudot-Le Secq M.P."/>
            <person name="Napoli C."/>
            <person name="Obornik M."/>
            <person name="Parker M.S."/>
            <person name="Petit J.L."/>
            <person name="Porcel B.M."/>
            <person name="Poulsen N."/>
            <person name="Robison M."/>
            <person name="Rychlewski L."/>
            <person name="Rynearson T.A."/>
            <person name="Schmutz J."/>
            <person name="Shapiro H."/>
            <person name="Siaut M."/>
            <person name="Stanley M."/>
            <person name="Sussman M.R."/>
            <person name="Taylor A.R."/>
            <person name="Vardi A."/>
            <person name="von Dassow P."/>
            <person name="Vyverman W."/>
            <person name="Willis A."/>
            <person name="Wyrwicz L.S."/>
            <person name="Rokhsar D.S."/>
            <person name="Weissenbach J."/>
            <person name="Armbrust E.V."/>
            <person name="Green B.R."/>
            <person name="Van de Peer Y."/>
            <person name="Grigoriev I.V."/>
        </authorList>
    </citation>
    <scope>NUCLEOTIDE SEQUENCE [LARGE SCALE GENOMIC DNA]</scope>
    <source>
        <strain evidence="6 7">CCAP 1055/1</strain>
    </source>
</reference>
<dbReference type="OrthoDB" id="2121326at2759"/>
<dbReference type="Gene3D" id="3.40.30.10">
    <property type="entry name" value="Glutaredoxin"/>
    <property type="match status" value="1"/>
</dbReference>
<evidence type="ECO:0000259" key="5">
    <source>
        <dbReference type="PROSITE" id="PS51352"/>
    </source>
</evidence>
<sequence length="105" mass="11804">MVKHLESMDDFNTMLETSKTKLVVVDFTATWCGPCKYIGPIFEKLAEENPDIEFVKVDVDEADDVAAHCGVRAMPTFQFFRNGEKIEEMMGADQNKLAALVAKLK</sequence>
<dbReference type="NCBIfam" id="TIGR01068">
    <property type="entry name" value="thioredoxin"/>
    <property type="match status" value="1"/>
</dbReference>
<evidence type="ECO:0000313" key="7">
    <source>
        <dbReference type="Proteomes" id="UP000000759"/>
    </source>
</evidence>
<evidence type="ECO:0000256" key="1">
    <source>
        <dbReference type="ARBA" id="ARBA00023157"/>
    </source>
</evidence>
<keyword evidence="1 4" id="KW-1015">Disulfide bond</keyword>
<dbReference type="STRING" id="556484.B7G0C9"/>
<dbReference type="RefSeq" id="XP_002180660.1">
    <property type="nucleotide sequence ID" value="XM_002180624.1"/>
</dbReference>
<dbReference type="InterPro" id="IPR017937">
    <property type="entry name" value="Thioredoxin_CS"/>
</dbReference>
<dbReference type="PANTHER" id="PTHR46115">
    <property type="entry name" value="THIOREDOXIN-LIKE PROTEIN 1"/>
    <property type="match status" value="1"/>
</dbReference>
<protein>
    <recommendedName>
        <fullName evidence="2">Thioredoxin</fullName>
    </recommendedName>
</protein>
<feature type="active site" description="Nucleophile" evidence="3">
    <location>
        <position position="35"/>
    </location>
</feature>
<comment type="similarity">
    <text evidence="2">Belongs to the thioredoxin family.</text>
</comment>
<dbReference type="InterPro" id="IPR005746">
    <property type="entry name" value="Thioredoxin"/>
</dbReference>
<proteinExistence type="inferred from homology"/>
<dbReference type="CDD" id="cd02947">
    <property type="entry name" value="TRX_family"/>
    <property type="match status" value="1"/>
</dbReference>
<dbReference type="FunFam" id="3.40.30.10:FF:000245">
    <property type="entry name" value="Thioredoxin"/>
    <property type="match status" value="1"/>
</dbReference>
<reference evidence="7" key="2">
    <citation type="submission" date="2008-08" db="EMBL/GenBank/DDBJ databases">
        <authorList>
            <consortium name="Diatom Consortium"/>
            <person name="Grigoriev I."/>
            <person name="Grimwood J."/>
            <person name="Kuo A."/>
            <person name="Otillar R.P."/>
            <person name="Salamov A."/>
            <person name="Detter J.C."/>
            <person name="Lindquist E."/>
            <person name="Shapiro H."/>
            <person name="Lucas S."/>
            <person name="Glavina del Rio T."/>
            <person name="Pitluck S."/>
            <person name="Rokhsar D."/>
            <person name="Bowler C."/>
        </authorList>
    </citation>
    <scope>GENOME REANNOTATION</scope>
    <source>
        <strain evidence="7">CCAP 1055/1</strain>
    </source>
</reference>
<evidence type="ECO:0000256" key="2">
    <source>
        <dbReference type="PIRNR" id="PIRNR000077"/>
    </source>
</evidence>
<organism evidence="6 7">
    <name type="scientific">Phaeodactylum tricornutum (strain CCAP 1055/1)</name>
    <dbReference type="NCBI Taxonomy" id="556484"/>
    <lineage>
        <taxon>Eukaryota</taxon>
        <taxon>Sar</taxon>
        <taxon>Stramenopiles</taxon>
        <taxon>Ochrophyta</taxon>
        <taxon>Bacillariophyta</taxon>
        <taxon>Bacillariophyceae</taxon>
        <taxon>Bacillariophycidae</taxon>
        <taxon>Naviculales</taxon>
        <taxon>Phaeodactylaceae</taxon>
        <taxon>Phaeodactylum</taxon>
    </lineage>
</organism>
<dbReference type="PROSITE" id="PS51352">
    <property type="entry name" value="THIOREDOXIN_2"/>
    <property type="match status" value="1"/>
</dbReference>
<dbReference type="InterPro" id="IPR036249">
    <property type="entry name" value="Thioredoxin-like_sf"/>
</dbReference>
<feature type="site" description="Contributes to redox potential value" evidence="3">
    <location>
        <position position="34"/>
    </location>
</feature>